<dbReference type="GO" id="GO:0022857">
    <property type="term" value="F:transmembrane transporter activity"/>
    <property type="evidence" value="ECO:0007669"/>
    <property type="project" value="InterPro"/>
</dbReference>
<comment type="similarity">
    <text evidence="2">Belongs to the major facilitator superfamily. Monocarboxylate porter (TC 2.A.1.13) family.</text>
</comment>
<feature type="domain" description="Major facilitator superfamily (MFS) profile" evidence="5">
    <location>
        <begin position="73"/>
        <end position="467"/>
    </location>
</feature>
<feature type="transmembrane region" description="Helical" evidence="4">
    <location>
        <begin position="321"/>
        <end position="340"/>
    </location>
</feature>
<dbReference type="InterPro" id="IPR020846">
    <property type="entry name" value="MFS_dom"/>
</dbReference>
<feature type="transmembrane region" description="Helical" evidence="4">
    <location>
        <begin position="231"/>
        <end position="249"/>
    </location>
</feature>
<feature type="transmembrane region" description="Helical" evidence="4">
    <location>
        <begin position="111"/>
        <end position="134"/>
    </location>
</feature>
<keyword evidence="7" id="KW-1185">Reference proteome</keyword>
<feature type="transmembrane region" description="Helical" evidence="4">
    <location>
        <begin position="287"/>
        <end position="309"/>
    </location>
</feature>
<gene>
    <name evidence="6" type="ORF">PICMEDRAFT_36738</name>
</gene>
<reference evidence="6 7" key="1">
    <citation type="journal article" date="2016" name="Proc. Natl. Acad. Sci. U.S.A.">
        <title>Comparative genomics of biotechnologically important yeasts.</title>
        <authorList>
            <person name="Riley R."/>
            <person name="Haridas S."/>
            <person name="Wolfe K.H."/>
            <person name="Lopes M.R."/>
            <person name="Hittinger C.T."/>
            <person name="Goeker M."/>
            <person name="Salamov A.A."/>
            <person name="Wisecaver J.H."/>
            <person name="Long T.M."/>
            <person name="Calvey C.H."/>
            <person name="Aerts A.L."/>
            <person name="Barry K.W."/>
            <person name="Choi C."/>
            <person name="Clum A."/>
            <person name="Coughlan A.Y."/>
            <person name="Deshpande S."/>
            <person name="Douglass A.P."/>
            <person name="Hanson S.J."/>
            <person name="Klenk H.-P."/>
            <person name="LaButti K.M."/>
            <person name="Lapidus A."/>
            <person name="Lindquist E.A."/>
            <person name="Lipzen A.M."/>
            <person name="Meier-Kolthoff J.P."/>
            <person name="Ohm R.A."/>
            <person name="Otillar R.P."/>
            <person name="Pangilinan J.L."/>
            <person name="Peng Y."/>
            <person name="Rokas A."/>
            <person name="Rosa C.A."/>
            <person name="Scheuner C."/>
            <person name="Sibirny A.A."/>
            <person name="Slot J.C."/>
            <person name="Stielow J.B."/>
            <person name="Sun H."/>
            <person name="Kurtzman C.P."/>
            <person name="Blackwell M."/>
            <person name="Grigoriev I.V."/>
            <person name="Jeffries T.W."/>
        </authorList>
    </citation>
    <scope>NUCLEOTIDE SEQUENCE [LARGE SCALE GENOMIC DNA]</scope>
    <source>
        <strain evidence="6 7">NRRL Y-2026</strain>
    </source>
</reference>
<name>A0A1E3NEU7_9ASCO</name>
<feature type="region of interest" description="Disordered" evidence="3">
    <location>
        <begin position="1"/>
        <end position="51"/>
    </location>
</feature>
<evidence type="ECO:0000259" key="5">
    <source>
        <dbReference type="PROSITE" id="PS50850"/>
    </source>
</evidence>
<accession>A0A1E3NEU7</accession>
<feature type="transmembrane region" description="Helical" evidence="4">
    <location>
        <begin position="442"/>
        <end position="462"/>
    </location>
</feature>
<organism evidence="6 7">
    <name type="scientific">Pichia membranifaciens NRRL Y-2026</name>
    <dbReference type="NCBI Taxonomy" id="763406"/>
    <lineage>
        <taxon>Eukaryota</taxon>
        <taxon>Fungi</taxon>
        <taxon>Dikarya</taxon>
        <taxon>Ascomycota</taxon>
        <taxon>Saccharomycotina</taxon>
        <taxon>Pichiomycetes</taxon>
        <taxon>Pichiales</taxon>
        <taxon>Pichiaceae</taxon>
        <taxon>Pichia</taxon>
    </lineage>
</organism>
<dbReference type="PROSITE" id="PS50850">
    <property type="entry name" value="MFS"/>
    <property type="match status" value="1"/>
</dbReference>
<dbReference type="GO" id="GO:0032218">
    <property type="term" value="P:riboflavin transport"/>
    <property type="evidence" value="ECO:0007669"/>
    <property type="project" value="TreeGrafter"/>
</dbReference>
<evidence type="ECO:0000256" key="1">
    <source>
        <dbReference type="ARBA" id="ARBA00004141"/>
    </source>
</evidence>
<dbReference type="OrthoDB" id="6509908at2759"/>
<dbReference type="PANTHER" id="PTHR11360">
    <property type="entry name" value="MONOCARBOXYLATE TRANSPORTER"/>
    <property type="match status" value="1"/>
</dbReference>
<feature type="transmembrane region" description="Helical" evidence="4">
    <location>
        <begin position="412"/>
        <end position="430"/>
    </location>
</feature>
<keyword evidence="4" id="KW-0472">Membrane</keyword>
<evidence type="ECO:0000256" key="3">
    <source>
        <dbReference type="SAM" id="MobiDB-lite"/>
    </source>
</evidence>
<evidence type="ECO:0000313" key="6">
    <source>
        <dbReference type="EMBL" id="ODQ44667.1"/>
    </source>
</evidence>
<dbReference type="Gene3D" id="1.20.1250.20">
    <property type="entry name" value="MFS general substrate transporter like domains"/>
    <property type="match status" value="1"/>
</dbReference>
<dbReference type="InterPro" id="IPR050327">
    <property type="entry name" value="Proton-linked_MCT"/>
</dbReference>
<keyword evidence="4" id="KW-0812">Transmembrane</keyword>
<keyword evidence="4" id="KW-1133">Transmembrane helix</keyword>
<sequence length="476" mass="52820">MEKPESCSTSLYRRRDQTETQNKELNEKGYCVDESTQETPLQVSGDGSSSSGYDAFGHEDVDAFPDGGWEAWSVVFGTVFGLMTVFGVMDTMSSIQLYISKHQLADVKISSVSWIFSLYMFTNLSMGIVVGPIFDIYGVRGILIVGSVLNCGGLYATAFSKELWQFVLSFGICTGIGSGLMLSPLVGVVSHWFLRKRGRANGVSECGCISGVFFPIMLRSLYPSIGFTKSIVILASICVFLCILTILMVKDRSDVLHADSADLNKKQRLLDAYKHMVNFQNFKEKRYLFLVLGMFFNEFSIILTVTYIATYATARGLSESTGYLIVTVMNASGILGKIIPTFMCDFLGRFNVMLMIACMMVISLFAIWLPYYNIVGYYMFAGVYGFAFGAAYALTPVLIAQISKTREFGSRYATAYFIVSFGNLISMPIGSQFINKESVSNYNHMIIFAACSMVVATFFFFVSRSCIVGLKLKCFV</sequence>
<feature type="transmembrane region" description="Helical" evidence="4">
    <location>
        <begin position="74"/>
        <end position="99"/>
    </location>
</feature>
<dbReference type="InterPro" id="IPR011701">
    <property type="entry name" value="MFS"/>
</dbReference>
<feature type="compositionally biased region" description="Basic and acidic residues" evidence="3">
    <location>
        <begin position="13"/>
        <end position="31"/>
    </location>
</feature>
<dbReference type="InterPro" id="IPR036259">
    <property type="entry name" value="MFS_trans_sf"/>
</dbReference>
<dbReference type="Proteomes" id="UP000094455">
    <property type="component" value="Unassembled WGS sequence"/>
</dbReference>
<dbReference type="AlphaFoldDB" id="A0A1E3NEU7"/>
<dbReference type="EMBL" id="KV454006">
    <property type="protein sequence ID" value="ODQ44667.1"/>
    <property type="molecule type" value="Genomic_DNA"/>
</dbReference>
<feature type="transmembrane region" description="Helical" evidence="4">
    <location>
        <begin position="377"/>
        <end position="400"/>
    </location>
</feature>
<evidence type="ECO:0000256" key="2">
    <source>
        <dbReference type="ARBA" id="ARBA00006727"/>
    </source>
</evidence>
<dbReference type="SUPFAM" id="SSF103473">
    <property type="entry name" value="MFS general substrate transporter"/>
    <property type="match status" value="1"/>
</dbReference>
<dbReference type="GeneID" id="30179721"/>
<protein>
    <recommendedName>
        <fullName evidence="5">Major facilitator superfamily (MFS) profile domain-containing protein</fullName>
    </recommendedName>
</protein>
<feature type="transmembrane region" description="Helical" evidence="4">
    <location>
        <begin position="166"/>
        <end position="194"/>
    </location>
</feature>
<feature type="transmembrane region" description="Helical" evidence="4">
    <location>
        <begin position="141"/>
        <end position="160"/>
    </location>
</feature>
<evidence type="ECO:0000313" key="7">
    <source>
        <dbReference type="Proteomes" id="UP000094455"/>
    </source>
</evidence>
<dbReference type="PANTHER" id="PTHR11360:SF177">
    <property type="entry name" value="RIBOFLAVIN TRANSPORTER MCH5"/>
    <property type="match status" value="1"/>
</dbReference>
<comment type="subcellular location">
    <subcellularLocation>
        <location evidence="1">Membrane</location>
        <topology evidence="1">Multi-pass membrane protein</topology>
    </subcellularLocation>
</comment>
<feature type="compositionally biased region" description="Polar residues" evidence="3">
    <location>
        <begin position="1"/>
        <end position="11"/>
    </location>
</feature>
<dbReference type="CDD" id="cd17352">
    <property type="entry name" value="MFS_MCT_SLC16"/>
    <property type="match status" value="1"/>
</dbReference>
<evidence type="ECO:0000256" key="4">
    <source>
        <dbReference type="SAM" id="Phobius"/>
    </source>
</evidence>
<proteinExistence type="inferred from homology"/>
<dbReference type="GO" id="GO:0016020">
    <property type="term" value="C:membrane"/>
    <property type="evidence" value="ECO:0007669"/>
    <property type="project" value="UniProtKB-SubCell"/>
</dbReference>
<dbReference type="RefSeq" id="XP_019015780.1">
    <property type="nucleotide sequence ID" value="XM_019163034.1"/>
</dbReference>
<feature type="transmembrane region" description="Helical" evidence="4">
    <location>
        <begin position="352"/>
        <end position="371"/>
    </location>
</feature>
<dbReference type="Pfam" id="PF07690">
    <property type="entry name" value="MFS_1"/>
    <property type="match status" value="1"/>
</dbReference>